<dbReference type="GO" id="GO:0020037">
    <property type="term" value="F:heme binding"/>
    <property type="evidence" value="ECO:0007669"/>
    <property type="project" value="InterPro"/>
</dbReference>
<evidence type="ECO:0000256" key="7">
    <source>
        <dbReference type="ARBA" id="ARBA00023004"/>
    </source>
</evidence>
<keyword evidence="8 10" id="KW-0503">Monooxygenase</keyword>
<dbReference type="EMBL" id="JARJCN010000050">
    <property type="protein sequence ID" value="KAJ7081322.1"/>
    <property type="molecule type" value="Genomic_DNA"/>
</dbReference>
<dbReference type="GO" id="GO:0005506">
    <property type="term" value="F:iron ion binding"/>
    <property type="evidence" value="ECO:0007669"/>
    <property type="project" value="InterPro"/>
</dbReference>
<evidence type="ECO:0000256" key="5">
    <source>
        <dbReference type="ARBA" id="ARBA00022723"/>
    </source>
</evidence>
<dbReference type="PRINTS" id="PR00385">
    <property type="entry name" value="P450"/>
</dbReference>
<dbReference type="PRINTS" id="PR00463">
    <property type="entry name" value="EP450I"/>
</dbReference>
<keyword evidence="12" id="KW-1185">Reference proteome</keyword>
<evidence type="ECO:0000256" key="8">
    <source>
        <dbReference type="ARBA" id="ARBA00023033"/>
    </source>
</evidence>
<name>A0AAD6U194_9AGAR</name>
<dbReference type="CDD" id="cd11065">
    <property type="entry name" value="CYP64-like"/>
    <property type="match status" value="1"/>
</dbReference>
<dbReference type="PANTHER" id="PTHR46300:SF7">
    <property type="entry name" value="P450, PUTATIVE (EUROFUNG)-RELATED"/>
    <property type="match status" value="1"/>
</dbReference>
<organism evidence="11 12">
    <name type="scientific">Mycena belliarum</name>
    <dbReference type="NCBI Taxonomy" id="1033014"/>
    <lineage>
        <taxon>Eukaryota</taxon>
        <taxon>Fungi</taxon>
        <taxon>Dikarya</taxon>
        <taxon>Basidiomycota</taxon>
        <taxon>Agaricomycotina</taxon>
        <taxon>Agaricomycetes</taxon>
        <taxon>Agaricomycetidae</taxon>
        <taxon>Agaricales</taxon>
        <taxon>Marasmiineae</taxon>
        <taxon>Mycenaceae</taxon>
        <taxon>Mycena</taxon>
    </lineage>
</organism>
<dbReference type="Gene3D" id="1.10.630.10">
    <property type="entry name" value="Cytochrome P450"/>
    <property type="match status" value="1"/>
</dbReference>
<dbReference type="InterPro" id="IPR017972">
    <property type="entry name" value="Cyt_P450_CS"/>
</dbReference>
<reference evidence="11" key="1">
    <citation type="submission" date="2023-03" db="EMBL/GenBank/DDBJ databases">
        <title>Massive genome expansion in bonnet fungi (Mycena s.s.) driven by repeated elements and novel gene families across ecological guilds.</title>
        <authorList>
            <consortium name="Lawrence Berkeley National Laboratory"/>
            <person name="Harder C.B."/>
            <person name="Miyauchi S."/>
            <person name="Viragh M."/>
            <person name="Kuo A."/>
            <person name="Thoen E."/>
            <person name="Andreopoulos B."/>
            <person name="Lu D."/>
            <person name="Skrede I."/>
            <person name="Drula E."/>
            <person name="Henrissat B."/>
            <person name="Morin E."/>
            <person name="Kohler A."/>
            <person name="Barry K."/>
            <person name="LaButti K."/>
            <person name="Morin E."/>
            <person name="Salamov A."/>
            <person name="Lipzen A."/>
            <person name="Mereny Z."/>
            <person name="Hegedus B."/>
            <person name="Baldrian P."/>
            <person name="Stursova M."/>
            <person name="Weitz H."/>
            <person name="Taylor A."/>
            <person name="Grigoriev I.V."/>
            <person name="Nagy L.G."/>
            <person name="Martin F."/>
            <person name="Kauserud H."/>
        </authorList>
    </citation>
    <scope>NUCLEOTIDE SEQUENCE</scope>
    <source>
        <strain evidence="11">CBHHK173m</strain>
    </source>
</reference>
<keyword evidence="4 9" id="KW-0349">Heme</keyword>
<keyword evidence="7 9" id="KW-0408">Iron</keyword>
<proteinExistence type="inferred from homology"/>
<dbReference type="InterPro" id="IPR002401">
    <property type="entry name" value="Cyt_P450_E_grp-I"/>
</dbReference>
<feature type="binding site" description="axial binding residue" evidence="9">
    <location>
        <position position="406"/>
    </location>
    <ligand>
        <name>heme</name>
        <dbReference type="ChEBI" id="CHEBI:30413"/>
    </ligand>
    <ligandPart>
        <name>Fe</name>
        <dbReference type="ChEBI" id="CHEBI:18248"/>
    </ligandPart>
</feature>
<dbReference type="Pfam" id="PF00067">
    <property type="entry name" value="p450"/>
    <property type="match status" value="1"/>
</dbReference>
<dbReference type="GO" id="GO:0004497">
    <property type="term" value="F:monooxygenase activity"/>
    <property type="evidence" value="ECO:0007669"/>
    <property type="project" value="UniProtKB-KW"/>
</dbReference>
<comment type="cofactor">
    <cofactor evidence="1 9">
        <name>heme</name>
        <dbReference type="ChEBI" id="CHEBI:30413"/>
    </cofactor>
</comment>
<evidence type="ECO:0000256" key="1">
    <source>
        <dbReference type="ARBA" id="ARBA00001971"/>
    </source>
</evidence>
<evidence type="ECO:0000313" key="12">
    <source>
        <dbReference type="Proteomes" id="UP001222325"/>
    </source>
</evidence>
<evidence type="ECO:0000256" key="10">
    <source>
        <dbReference type="RuleBase" id="RU000461"/>
    </source>
</evidence>
<feature type="non-terminal residue" evidence="11">
    <location>
        <position position="473"/>
    </location>
</feature>
<sequence>LPPGPTPLPLVGNLFDMPTKSEWVTYARWSKEYDSDILYINVLGTPIVIISSVEIAADLLDKRSALYSDRPRSTMLNELVGGDFMFTMFYIFYPTTEPFRRRRHRRLFYQEFQPVAVDRFRAQERIHAHRLLQSILDEPEIIIGANIMSIAYGLDCLPVGDPFIDAAEAALAAMRMAAVPGKFLVDIFPPLKYLPNWFPGAGFKRTAAQWKRLVQAMVDRPFEAAKKVVDTDVSRPSFVTDKLRDLDENLDNCAAESDIKDVAGTMYGAGSDTSRVTLLFFILAMIENPNVLKTAQREIDTVVKCGRLPDFGDRESLPYVTAVIKEVLRWRPAAPIGVPHFLSEEDVYRGYRIPAGSVVIANVWSMFHNEVDYPDPEAFDPERFLRDGKLDPRDIDPAFGFGRRSCPGKIMALDTLWIMIASLLAVFDIAKPIGPDGEPIEPPVGFVADLGLSPLPFECAMKPRSEAAAKLIR</sequence>
<dbReference type="InterPro" id="IPR001128">
    <property type="entry name" value="Cyt_P450"/>
</dbReference>
<evidence type="ECO:0000256" key="4">
    <source>
        <dbReference type="ARBA" id="ARBA00022617"/>
    </source>
</evidence>
<dbReference type="InterPro" id="IPR036396">
    <property type="entry name" value="Cyt_P450_sf"/>
</dbReference>
<protein>
    <submittedName>
        <fullName evidence="11">Cytochrome P450</fullName>
    </submittedName>
</protein>
<dbReference type="InterPro" id="IPR050364">
    <property type="entry name" value="Cytochrome_P450_fung"/>
</dbReference>
<comment type="pathway">
    <text evidence="2">Secondary metabolite biosynthesis.</text>
</comment>
<evidence type="ECO:0000256" key="6">
    <source>
        <dbReference type="ARBA" id="ARBA00023002"/>
    </source>
</evidence>
<dbReference type="PANTHER" id="PTHR46300">
    <property type="entry name" value="P450, PUTATIVE (EUROFUNG)-RELATED-RELATED"/>
    <property type="match status" value="1"/>
</dbReference>
<evidence type="ECO:0000313" key="11">
    <source>
        <dbReference type="EMBL" id="KAJ7081322.1"/>
    </source>
</evidence>
<accession>A0AAD6U194</accession>
<evidence type="ECO:0000256" key="3">
    <source>
        <dbReference type="ARBA" id="ARBA00010617"/>
    </source>
</evidence>
<dbReference type="AlphaFoldDB" id="A0AAD6U194"/>
<keyword evidence="6 10" id="KW-0560">Oxidoreductase</keyword>
<evidence type="ECO:0000256" key="2">
    <source>
        <dbReference type="ARBA" id="ARBA00005179"/>
    </source>
</evidence>
<keyword evidence="5 9" id="KW-0479">Metal-binding</keyword>
<dbReference type="GO" id="GO:0016705">
    <property type="term" value="F:oxidoreductase activity, acting on paired donors, with incorporation or reduction of molecular oxygen"/>
    <property type="evidence" value="ECO:0007669"/>
    <property type="project" value="InterPro"/>
</dbReference>
<dbReference type="PROSITE" id="PS00086">
    <property type="entry name" value="CYTOCHROME_P450"/>
    <property type="match status" value="1"/>
</dbReference>
<dbReference type="Proteomes" id="UP001222325">
    <property type="component" value="Unassembled WGS sequence"/>
</dbReference>
<evidence type="ECO:0000256" key="9">
    <source>
        <dbReference type="PIRSR" id="PIRSR602401-1"/>
    </source>
</evidence>
<gene>
    <name evidence="11" type="ORF">B0H15DRAFT_995823</name>
</gene>
<comment type="similarity">
    <text evidence="3 10">Belongs to the cytochrome P450 family.</text>
</comment>
<dbReference type="SUPFAM" id="SSF48264">
    <property type="entry name" value="Cytochrome P450"/>
    <property type="match status" value="1"/>
</dbReference>
<feature type="non-terminal residue" evidence="11">
    <location>
        <position position="1"/>
    </location>
</feature>
<comment type="caution">
    <text evidence="11">The sequence shown here is derived from an EMBL/GenBank/DDBJ whole genome shotgun (WGS) entry which is preliminary data.</text>
</comment>